<dbReference type="EMBL" id="JBANRG010000007">
    <property type="protein sequence ID" value="KAK7464694.1"/>
    <property type="molecule type" value="Genomic_DNA"/>
</dbReference>
<feature type="signal peptide" evidence="1">
    <location>
        <begin position="1"/>
        <end position="25"/>
    </location>
</feature>
<feature type="chain" id="PRO_5045045194" evidence="1">
    <location>
        <begin position="26"/>
        <end position="154"/>
    </location>
</feature>
<organism evidence="2 3">
    <name type="scientific">Marasmiellus scandens</name>
    <dbReference type="NCBI Taxonomy" id="2682957"/>
    <lineage>
        <taxon>Eukaryota</taxon>
        <taxon>Fungi</taxon>
        <taxon>Dikarya</taxon>
        <taxon>Basidiomycota</taxon>
        <taxon>Agaricomycotina</taxon>
        <taxon>Agaricomycetes</taxon>
        <taxon>Agaricomycetidae</taxon>
        <taxon>Agaricales</taxon>
        <taxon>Marasmiineae</taxon>
        <taxon>Omphalotaceae</taxon>
        <taxon>Marasmiellus</taxon>
    </lineage>
</organism>
<evidence type="ECO:0000313" key="3">
    <source>
        <dbReference type="Proteomes" id="UP001498398"/>
    </source>
</evidence>
<proteinExistence type="predicted"/>
<keyword evidence="1" id="KW-0732">Signal</keyword>
<gene>
    <name evidence="2" type="ORF">VKT23_005901</name>
</gene>
<protein>
    <submittedName>
        <fullName evidence="2">Uncharacterized protein</fullName>
    </submittedName>
</protein>
<sequence length="154" mass="17994">MTKVWFAKRTLIDLLIQLLNEIGFGDDVSWVSEYKRNRDLRNAYQKGFQTPSNHHCCKAFNPTTVHNNPFKGNPYFHDYELKFLEYATDVLDLVGLMHYCLQFNIYSSLTVLLKRILHSIAIPLTIEIGEAFAHFYPTMDQNDQKLFMGLDRAI</sequence>
<accession>A0ABR1JNN9</accession>
<comment type="caution">
    <text evidence="2">The sequence shown here is derived from an EMBL/GenBank/DDBJ whole genome shotgun (WGS) entry which is preliminary data.</text>
</comment>
<dbReference type="Proteomes" id="UP001498398">
    <property type="component" value="Unassembled WGS sequence"/>
</dbReference>
<reference evidence="2 3" key="1">
    <citation type="submission" date="2024-01" db="EMBL/GenBank/DDBJ databases">
        <title>A draft genome for the cacao thread blight pathogen Marasmiellus scandens.</title>
        <authorList>
            <person name="Baruah I.K."/>
            <person name="Leung J."/>
            <person name="Bukari Y."/>
            <person name="Amoako-Attah I."/>
            <person name="Meinhardt L.W."/>
            <person name="Bailey B.A."/>
            <person name="Cohen S.P."/>
        </authorList>
    </citation>
    <scope>NUCLEOTIDE SEQUENCE [LARGE SCALE GENOMIC DNA]</scope>
    <source>
        <strain evidence="2 3">GH-19</strain>
    </source>
</reference>
<evidence type="ECO:0000313" key="2">
    <source>
        <dbReference type="EMBL" id="KAK7464694.1"/>
    </source>
</evidence>
<evidence type="ECO:0000256" key="1">
    <source>
        <dbReference type="SAM" id="SignalP"/>
    </source>
</evidence>
<name>A0ABR1JNN9_9AGAR</name>
<keyword evidence="3" id="KW-1185">Reference proteome</keyword>